<sequence>MEKNQLLRNLPKIDELLKEEIVVNELSSTMRTIVVESLRETIDSYRDLILKDDIKEYSKEDILKSFLELLSDKKGSNFKKVINAAGVVIHTNLGRSLLAKKALENVINVADNFNNLEYDLKKGQRGSRYSHVEELIKKVTGAEAAVVVNNNAAAVMLALNTLCKDKEAIVSRGQLVEIGGSFRVPDVMTFSGAKLVEVGTTNRTHLYDYENNINENTGVLLKVHTSNFKILGFTEDVSVEELVEIGNKKDIPVIEDIGSGTLVDFSKYGFTYEPTVQESIRKGADVVTFSGDKMLGGPQAGIIIGKKKYIDKMKKNQLTRALRIDKMTLAALEGTLKYYLDESEAVKNIPTLHMILSSKEEHKKRAQRLKRKLQNKVNNFKFALEEDYSMVGGGSMPAERIETYVIKVKSDKFSPQELERKLRENETPIIIRVSNNEVVLDLRTIFDKDFDTIVDAFDALD</sequence>
<comment type="cofactor">
    <cofactor evidence="1 8 9">
        <name>pyridoxal 5'-phosphate</name>
        <dbReference type="ChEBI" id="CHEBI:597326"/>
    </cofactor>
</comment>
<feature type="modified residue" description="N6-(pyridoxal phosphate)lysine" evidence="8 9">
    <location>
        <position position="293"/>
    </location>
</feature>
<evidence type="ECO:0000256" key="10">
    <source>
        <dbReference type="SAM" id="Coils"/>
    </source>
</evidence>
<organism evidence="12 13">
    <name type="scientific">Clostridium aciditolerans</name>
    <dbReference type="NCBI Taxonomy" id="339861"/>
    <lineage>
        <taxon>Bacteria</taxon>
        <taxon>Bacillati</taxon>
        <taxon>Bacillota</taxon>
        <taxon>Clostridia</taxon>
        <taxon>Eubacteriales</taxon>
        <taxon>Clostridiaceae</taxon>
        <taxon>Clostridium</taxon>
    </lineage>
</organism>
<dbReference type="PANTHER" id="PTHR32328:SF0">
    <property type="entry name" value="L-SERYL-TRNA(SEC) SELENIUM TRANSFERASE"/>
    <property type="match status" value="1"/>
</dbReference>
<comment type="caution">
    <text evidence="12">The sequence shown here is derived from an EMBL/GenBank/DDBJ whole genome shotgun (WGS) entry which is preliminary data.</text>
</comment>
<feature type="coiled-coil region" evidence="10">
    <location>
        <begin position="356"/>
        <end position="386"/>
    </location>
</feature>
<keyword evidence="5 8" id="KW-0648">Protein biosynthesis</keyword>
<name>A0A934M223_9CLOT</name>
<evidence type="ECO:0000256" key="8">
    <source>
        <dbReference type="HAMAP-Rule" id="MF_00423"/>
    </source>
</evidence>
<evidence type="ECO:0000256" key="3">
    <source>
        <dbReference type="ARBA" id="ARBA00022679"/>
    </source>
</evidence>
<proteinExistence type="inferred from homology"/>
<dbReference type="GO" id="GO:0001514">
    <property type="term" value="P:selenocysteine incorporation"/>
    <property type="evidence" value="ECO:0007669"/>
    <property type="project" value="UniProtKB-UniRule"/>
</dbReference>
<keyword evidence="2 8" id="KW-0963">Cytoplasm</keyword>
<keyword evidence="4 8" id="KW-0663">Pyridoxal phosphate</keyword>
<dbReference type="EMBL" id="JAEEGB010000004">
    <property type="protein sequence ID" value="MBI6871692.1"/>
    <property type="molecule type" value="Genomic_DNA"/>
</dbReference>
<dbReference type="AlphaFoldDB" id="A0A934M223"/>
<dbReference type="HAMAP" id="MF_00423">
    <property type="entry name" value="SelA"/>
    <property type="match status" value="1"/>
</dbReference>
<comment type="subcellular location">
    <subcellularLocation>
        <location evidence="8">Cytoplasm</location>
    </subcellularLocation>
</comment>
<evidence type="ECO:0000256" key="1">
    <source>
        <dbReference type="ARBA" id="ARBA00001933"/>
    </source>
</evidence>
<protein>
    <recommendedName>
        <fullName evidence="8">L-seryl-tRNA(Sec) selenium transferase</fullName>
        <ecNumber evidence="8">2.9.1.1</ecNumber>
    </recommendedName>
    <alternativeName>
        <fullName evidence="8">Selenocysteine synthase</fullName>
        <shortName evidence="8">Sec synthase</shortName>
    </alternativeName>
    <alternativeName>
        <fullName evidence="8">Selenocysteinyl-tRNA(Sec) synthase</fullName>
    </alternativeName>
</protein>
<gene>
    <name evidence="8" type="primary">selA</name>
    <name evidence="12" type="ORF">I6U51_03095</name>
</gene>
<comment type="catalytic activity">
    <reaction evidence="8">
        <text>L-seryl-tRNA(Sec) + selenophosphate + H(+) = L-selenocysteinyl-tRNA(Sec) + phosphate</text>
        <dbReference type="Rhea" id="RHEA:22728"/>
        <dbReference type="Rhea" id="RHEA-COMP:9742"/>
        <dbReference type="Rhea" id="RHEA-COMP:9743"/>
        <dbReference type="ChEBI" id="CHEBI:15378"/>
        <dbReference type="ChEBI" id="CHEBI:16144"/>
        <dbReference type="ChEBI" id="CHEBI:43474"/>
        <dbReference type="ChEBI" id="CHEBI:78533"/>
        <dbReference type="ChEBI" id="CHEBI:78573"/>
        <dbReference type="EC" id="2.9.1.1"/>
    </reaction>
</comment>
<dbReference type="Pfam" id="PF03841">
    <property type="entry name" value="SelA"/>
    <property type="match status" value="1"/>
</dbReference>
<dbReference type="GO" id="GO:0001717">
    <property type="term" value="P:conversion of seryl-tRNAsec to selenocys-tRNAsec"/>
    <property type="evidence" value="ECO:0007669"/>
    <property type="project" value="UniProtKB-UniRule"/>
</dbReference>
<dbReference type="RefSeq" id="WP_211141136.1">
    <property type="nucleotide sequence ID" value="NZ_JAEEGB010000004.1"/>
</dbReference>
<dbReference type="InterPro" id="IPR004534">
    <property type="entry name" value="SelA_trans"/>
</dbReference>
<evidence type="ECO:0000313" key="13">
    <source>
        <dbReference type="Proteomes" id="UP000622687"/>
    </source>
</evidence>
<comment type="function">
    <text evidence="8">Converts seryl-tRNA(Sec) to selenocysteinyl-tRNA(Sec) required for selenoprotein biosynthesis.</text>
</comment>
<accession>A0A934M223</accession>
<dbReference type="Gene3D" id="3.90.1150.180">
    <property type="match status" value="1"/>
</dbReference>
<evidence type="ECO:0000259" key="11">
    <source>
        <dbReference type="Pfam" id="PF12390"/>
    </source>
</evidence>
<evidence type="ECO:0000256" key="5">
    <source>
        <dbReference type="ARBA" id="ARBA00022917"/>
    </source>
</evidence>
<comment type="pathway">
    <text evidence="8">Aminoacyl-tRNA biosynthesis; selenocysteinyl-tRNA(Sec) biosynthesis; selenocysteinyl-tRNA(Sec) from L-seryl-tRNA(Sec) (bacterial route): step 1/1.</text>
</comment>
<dbReference type="GO" id="GO:0004125">
    <property type="term" value="F:L-seryl-tRNA(Sec) selenium transferase activity"/>
    <property type="evidence" value="ECO:0007669"/>
    <property type="project" value="UniProtKB-UniRule"/>
</dbReference>
<dbReference type="InterPro" id="IPR018319">
    <property type="entry name" value="SelA-like"/>
</dbReference>
<evidence type="ECO:0000313" key="12">
    <source>
        <dbReference type="EMBL" id="MBI6871692.1"/>
    </source>
</evidence>
<keyword evidence="10" id="KW-0175">Coiled coil</keyword>
<dbReference type="NCBIfam" id="TIGR00474">
    <property type="entry name" value="selA"/>
    <property type="match status" value="1"/>
</dbReference>
<dbReference type="Proteomes" id="UP000622687">
    <property type="component" value="Unassembled WGS sequence"/>
</dbReference>
<feature type="domain" description="L-seryl-tRNA selenium transferase N-terminal" evidence="11">
    <location>
        <begin position="7"/>
        <end position="46"/>
    </location>
</feature>
<evidence type="ECO:0000256" key="9">
    <source>
        <dbReference type="PIRSR" id="PIRSR618319-50"/>
    </source>
</evidence>
<evidence type="ECO:0000256" key="4">
    <source>
        <dbReference type="ARBA" id="ARBA00022898"/>
    </source>
</evidence>
<dbReference type="PANTHER" id="PTHR32328">
    <property type="entry name" value="L-SERYL-TRNA(SEC) SELENIUM TRANSFERASE"/>
    <property type="match status" value="1"/>
</dbReference>
<dbReference type="Gene3D" id="3.40.640.10">
    <property type="entry name" value="Type I PLP-dependent aspartate aminotransferase-like (Major domain)"/>
    <property type="match status" value="1"/>
</dbReference>
<keyword evidence="3 8" id="KW-0808">Transferase</keyword>
<dbReference type="InterPro" id="IPR015424">
    <property type="entry name" value="PyrdxlP-dep_Trfase"/>
</dbReference>
<dbReference type="Pfam" id="PF12390">
    <property type="entry name" value="Se-cys_synth_N"/>
    <property type="match status" value="1"/>
</dbReference>
<comment type="similarity">
    <text evidence="7 8">Belongs to the SelA family.</text>
</comment>
<reference evidence="12" key="1">
    <citation type="submission" date="2020-12" db="EMBL/GenBank/DDBJ databases">
        <title>Clostridium thailandense sp. nov., a novel acetogenic bacterium isolated from peat land soil in Thailand.</title>
        <authorList>
            <person name="Chaikitkaew S."/>
            <person name="Birkeland N.K."/>
        </authorList>
    </citation>
    <scope>NUCLEOTIDE SEQUENCE</scope>
    <source>
        <strain evidence="12">DSM 17425</strain>
    </source>
</reference>
<evidence type="ECO:0000256" key="6">
    <source>
        <dbReference type="ARBA" id="ARBA00023266"/>
    </source>
</evidence>
<evidence type="ECO:0000256" key="7">
    <source>
        <dbReference type="ARBA" id="ARBA00044507"/>
    </source>
</evidence>
<dbReference type="SUPFAM" id="SSF53383">
    <property type="entry name" value="PLP-dependent transferases"/>
    <property type="match status" value="1"/>
</dbReference>
<evidence type="ECO:0000256" key="2">
    <source>
        <dbReference type="ARBA" id="ARBA00022490"/>
    </source>
</evidence>
<dbReference type="InterPro" id="IPR015421">
    <property type="entry name" value="PyrdxlP-dep_Trfase_major"/>
</dbReference>
<keyword evidence="6 8" id="KW-0711">Selenium</keyword>
<dbReference type="EC" id="2.9.1.1" evidence="8"/>
<keyword evidence="13" id="KW-1185">Reference proteome</keyword>
<dbReference type="GO" id="GO:0005737">
    <property type="term" value="C:cytoplasm"/>
    <property type="evidence" value="ECO:0007669"/>
    <property type="project" value="UniProtKB-SubCell"/>
</dbReference>
<dbReference type="FunFam" id="3.40.640.10:FF:000028">
    <property type="entry name" value="L-seryl-tRNA(Sec) selenium transferase"/>
    <property type="match status" value="1"/>
</dbReference>
<dbReference type="InterPro" id="IPR025862">
    <property type="entry name" value="SelA_trans_N_dom"/>
</dbReference>